<evidence type="ECO:0000256" key="2">
    <source>
        <dbReference type="SAM" id="MobiDB-lite"/>
    </source>
</evidence>
<sequence length="894" mass="100693">MEPVRPRYLLCVHCDPPCFQANIDEYGKHVTVKHGGRSSLNCGQCLKSFVHKTSLMRHIKEQHIKRNAEEESETEAEEGLGSGPPTPPSPPSRSHSETAENASDGTGNQEDHPNPNDIQTEAAMFLLKLRSSGNMTNASVSIVQCYVGELLINILKNVEQSRSQFLSDCGVNPDQANAFLSGPTFHVGNPFENMTTVEEQLHFFCEKYGLVIPEEKLLSSRIENRFDRARRLFLPKTVLETFQSISLIDSLSFIVRNSFLRNLILSEKASEDGMYRSYMDGTEFANNPFLQKYPNAIRIILYYDDLEISAALGSKDGIHKLGCFYFAIQNFPPGESSLLSSIYLLALAYAEDLKKPGAFRKVLTLFLADMERLCSDEGVLIDLPNGDKFILRAILVTVCADALAAHALLGLLSPSANRFCRLCLVTKADIKNDSTFIGIMRTAQLHEQHVRDVLEGRAQPKLYGVKEESPLKTVMEVPQGSCFDAFHDLVGVIQMVLKLALYEYICVRKLFKCEDFNSYLNMFVYGAPDVKNKPSPNILYSKLCGKGHSLKQYGSQTFCLLRIFPFVIKGVEEGDEILELVFLLQDIVKLILSPTVSPLDVLHLENLIRRHNQRFHELFVTFEDPDLGTEDGEDDDEEEEEDLEENVDDPAENAGDEAQGQQSGRGRRRKRMRLKKGINKLHHLLHYPQQMREKGPVGRLWTAKFEARHRIFRKHSAVQSNFKNPPQTMAKMFQLSTLGAILSRTTWRKPVLAGRSDELHVEHSPYCGSLLQMGLSANDVILVAKSVELCGIEFSVDLFVQLKDNSSLLPSFAIILDVIQPVKNQEKVILAVAKCKNNGLSLRFNSYHISNKFDEESTLVELTNLASHRVIAPWNPVQDSVDGTVNLYLYPRYV</sequence>
<dbReference type="EMBL" id="JAHWGI010000207">
    <property type="protein sequence ID" value="KAK3910879.1"/>
    <property type="molecule type" value="Genomic_DNA"/>
</dbReference>
<feature type="region of interest" description="Disordered" evidence="2">
    <location>
        <begin position="62"/>
        <end position="117"/>
    </location>
</feature>
<keyword evidence="5" id="KW-1185">Reference proteome</keyword>
<feature type="compositionally biased region" description="Polar residues" evidence="2">
    <location>
        <begin position="99"/>
        <end position="108"/>
    </location>
</feature>
<name>A0AAE1L9M1_9NEOP</name>
<reference evidence="4" key="1">
    <citation type="submission" date="2021-07" db="EMBL/GenBank/DDBJ databases">
        <authorList>
            <person name="Catto M.A."/>
            <person name="Jacobson A."/>
            <person name="Kennedy G."/>
            <person name="Labadie P."/>
            <person name="Hunt B.G."/>
            <person name="Srinivasan R."/>
        </authorList>
    </citation>
    <scope>NUCLEOTIDE SEQUENCE</scope>
    <source>
        <strain evidence="4">PL_HMW_Pooled</strain>
        <tissue evidence="4">Head</tissue>
    </source>
</reference>
<keyword evidence="1" id="KW-0479">Metal-binding</keyword>
<dbReference type="GO" id="GO:0008270">
    <property type="term" value="F:zinc ion binding"/>
    <property type="evidence" value="ECO:0007669"/>
    <property type="project" value="UniProtKB-KW"/>
</dbReference>
<feature type="region of interest" description="Disordered" evidence="2">
    <location>
        <begin position="624"/>
        <end position="670"/>
    </location>
</feature>
<dbReference type="AlphaFoldDB" id="A0AAE1L9M1"/>
<organism evidence="4 5">
    <name type="scientific">Frankliniella fusca</name>
    <dbReference type="NCBI Taxonomy" id="407009"/>
    <lineage>
        <taxon>Eukaryota</taxon>
        <taxon>Metazoa</taxon>
        <taxon>Ecdysozoa</taxon>
        <taxon>Arthropoda</taxon>
        <taxon>Hexapoda</taxon>
        <taxon>Insecta</taxon>
        <taxon>Pterygota</taxon>
        <taxon>Neoptera</taxon>
        <taxon>Paraneoptera</taxon>
        <taxon>Thysanoptera</taxon>
        <taxon>Terebrantia</taxon>
        <taxon>Thripoidea</taxon>
        <taxon>Thripidae</taxon>
        <taxon>Frankliniella</taxon>
    </lineage>
</organism>
<feature type="compositionally biased region" description="Acidic residues" evidence="2">
    <location>
        <begin position="624"/>
        <end position="655"/>
    </location>
</feature>
<comment type="caution">
    <text evidence="4">The sequence shown here is derived from an EMBL/GenBank/DDBJ whole genome shotgun (WGS) entry which is preliminary data.</text>
</comment>
<dbReference type="Proteomes" id="UP001219518">
    <property type="component" value="Unassembled WGS sequence"/>
</dbReference>
<evidence type="ECO:0000313" key="5">
    <source>
        <dbReference type="Proteomes" id="UP001219518"/>
    </source>
</evidence>
<evidence type="ECO:0000256" key="1">
    <source>
        <dbReference type="PROSITE-ProRule" id="PRU00042"/>
    </source>
</evidence>
<proteinExistence type="predicted"/>
<protein>
    <submittedName>
        <fullName evidence="4">Zinc finger and BTB domain-containing protein 12</fullName>
    </submittedName>
</protein>
<feature type="domain" description="C2H2-type" evidence="3">
    <location>
        <begin position="40"/>
        <end position="68"/>
    </location>
</feature>
<gene>
    <name evidence="4" type="ORF">KUF71_020584</name>
</gene>
<dbReference type="Gene3D" id="3.30.160.60">
    <property type="entry name" value="Classic Zinc Finger"/>
    <property type="match status" value="1"/>
</dbReference>
<reference evidence="4" key="2">
    <citation type="journal article" date="2023" name="BMC Genomics">
        <title>Pest status, molecular evolution, and epigenetic factors derived from the genome assembly of Frankliniella fusca, a thysanopteran phytovirus vector.</title>
        <authorList>
            <person name="Catto M.A."/>
            <person name="Labadie P.E."/>
            <person name="Jacobson A.L."/>
            <person name="Kennedy G.G."/>
            <person name="Srinivasan R."/>
            <person name="Hunt B.G."/>
        </authorList>
    </citation>
    <scope>NUCLEOTIDE SEQUENCE</scope>
    <source>
        <strain evidence="4">PL_HMW_Pooled</strain>
    </source>
</reference>
<dbReference type="PROSITE" id="PS50157">
    <property type="entry name" value="ZINC_FINGER_C2H2_2"/>
    <property type="match status" value="1"/>
</dbReference>
<accession>A0AAE1L9M1</accession>
<evidence type="ECO:0000259" key="3">
    <source>
        <dbReference type="PROSITE" id="PS50157"/>
    </source>
</evidence>
<keyword evidence="1" id="KW-0863">Zinc-finger</keyword>
<dbReference type="InterPro" id="IPR013087">
    <property type="entry name" value="Znf_C2H2_type"/>
</dbReference>
<keyword evidence="1" id="KW-0862">Zinc</keyword>
<evidence type="ECO:0000313" key="4">
    <source>
        <dbReference type="EMBL" id="KAK3910879.1"/>
    </source>
</evidence>
<dbReference type="PROSITE" id="PS00028">
    <property type="entry name" value="ZINC_FINGER_C2H2_1"/>
    <property type="match status" value="1"/>
</dbReference>